<dbReference type="Gene3D" id="1.10.10.2520">
    <property type="entry name" value="Cell wall hydrolase SleB, domain 1"/>
    <property type="match status" value="1"/>
</dbReference>
<dbReference type="RefSeq" id="WP_250097581.1">
    <property type="nucleotide sequence ID" value="NZ_JAKRYL010000018.1"/>
</dbReference>
<accession>A0A9X2CVN4</accession>
<evidence type="ECO:0000313" key="3">
    <source>
        <dbReference type="Proteomes" id="UP001139150"/>
    </source>
</evidence>
<gene>
    <name evidence="2" type="ORF">MF646_16335</name>
</gene>
<protein>
    <submittedName>
        <fullName evidence="2">Cell wall hydrolase</fullName>
    </submittedName>
</protein>
<dbReference type="InterPro" id="IPR042047">
    <property type="entry name" value="SleB_dom1"/>
</dbReference>
<keyword evidence="2" id="KW-0378">Hydrolase</keyword>
<sequence length="94" mass="10588">MLAEAIGEEAEGMELVGTVVANRVEPDCDPDFKNLRNIRHAFNQTIPGTGIPHFDPVLNGSLYTQRPTEEDLQRARNLLQGLRNPRARNEFVVF</sequence>
<proteinExistence type="predicted"/>
<dbReference type="GO" id="GO:0016787">
    <property type="term" value="F:hydrolase activity"/>
    <property type="evidence" value="ECO:0007669"/>
    <property type="project" value="UniProtKB-KW"/>
</dbReference>
<evidence type="ECO:0000259" key="1">
    <source>
        <dbReference type="Pfam" id="PF07486"/>
    </source>
</evidence>
<comment type="caution">
    <text evidence="2">The sequence shown here is derived from an EMBL/GenBank/DDBJ whole genome shotgun (WGS) entry which is preliminary data.</text>
</comment>
<dbReference type="AlphaFoldDB" id="A0A9X2CVN4"/>
<reference evidence="2" key="1">
    <citation type="submission" date="2022-02" db="EMBL/GenBank/DDBJ databases">
        <title>Halalkalibacter sp. nov. isolated from Lonar Lake, India.</title>
        <authorList>
            <person name="Joshi A."/>
            <person name="Thite S."/>
            <person name="Lodha T."/>
        </authorList>
    </citation>
    <scope>NUCLEOTIDE SEQUENCE</scope>
    <source>
        <strain evidence="2">MEB205</strain>
    </source>
</reference>
<dbReference type="InterPro" id="IPR011105">
    <property type="entry name" value="Cell_wall_hydrolase_SleB"/>
</dbReference>
<feature type="domain" description="Cell wall hydrolase SleB" evidence="1">
    <location>
        <begin position="7"/>
        <end position="85"/>
    </location>
</feature>
<dbReference type="EMBL" id="JAKRYL010000018">
    <property type="protein sequence ID" value="MCL7748694.1"/>
    <property type="molecule type" value="Genomic_DNA"/>
</dbReference>
<evidence type="ECO:0000313" key="2">
    <source>
        <dbReference type="EMBL" id="MCL7748694.1"/>
    </source>
</evidence>
<organism evidence="2 3">
    <name type="scientific">Halalkalibacter alkaliphilus</name>
    <dbReference type="NCBI Taxonomy" id="2917993"/>
    <lineage>
        <taxon>Bacteria</taxon>
        <taxon>Bacillati</taxon>
        <taxon>Bacillota</taxon>
        <taxon>Bacilli</taxon>
        <taxon>Bacillales</taxon>
        <taxon>Bacillaceae</taxon>
        <taxon>Halalkalibacter</taxon>
    </lineage>
</organism>
<keyword evidence="3" id="KW-1185">Reference proteome</keyword>
<dbReference type="Proteomes" id="UP001139150">
    <property type="component" value="Unassembled WGS sequence"/>
</dbReference>
<name>A0A9X2CVN4_9BACI</name>
<dbReference type="Pfam" id="PF07486">
    <property type="entry name" value="Hydrolase_2"/>
    <property type="match status" value="1"/>
</dbReference>